<dbReference type="AlphaFoldDB" id="A0A1L8CN87"/>
<comment type="caution">
    <text evidence="2">The sequence shown here is derived from an EMBL/GenBank/DDBJ whole genome shotgun (WGS) entry which is preliminary data.</text>
</comment>
<name>A0A1L8CN87_9PROT</name>
<dbReference type="SUPFAM" id="SSF53850">
    <property type="entry name" value="Periplasmic binding protein-like II"/>
    <property type="match status" value="1"/>
</dbReference>
<evidence type="ECO:0000256" key="1">
    <source>
        <dbReference type="SAM" id="SignalP"/>
    </source>
</evidence>
<sequence length="265" mass="29865">MFIISLSLMGLFSLPAFSGPVLKLDANESAPFWSASLPGNGMCGEIVQAMSKAADVEASISFKPLKRMIENDANNDLGNPAFFMKNQEFSAVIPIAVYHVSIFYYLPNQPHDSSAMPLEHLKNHKVGLLKGTLVDRSSFEQLGIQFEESYSHQSMFKKLRKGRLDMVIEVDLIGQQIIRNLFPDEVEQFGVAVMPRSDAPIAVLLAENQPDSIALGKRLRDALQQVRDNGEYQRILDKYYSSETLPKNYFNQLDRFSYLYAEAEE</sequence>
<keyword evidence="3" id="KW-1185">Reference proteome</keyword>
<dbReference type="EMBL" id="BDFD01000010">
    <property type="protein sequence ID" value="GAV20375.1"/>
    <property type="molecule type" value="Genomic_DNA"/>
</dbReference>
<dbReference type="Gene3D" id="3.40.190.10">
    <property type="entry name" value="Periplasmic binding protein-like II"/>
    <property type="match status" value="2"/>
</dbReference>
<dbReference type="Proteomes" id="UP000231632">
    <property type="component" value="Unassembled WGS sequence"/>
</dbReference>
<keyword evidence="1" id="KW-0732">Signal</keyword>
<proteinExistence type="predicted"/>
<dbReference type="RefSeq" id="WP_072659758.1">
    <property type="nucleotide sequence ID" value="NZ_BDFD01000010.1"/>
</dbReference>
<feature type="signal peptide" evidence="1">
    <location>
        <begin position="1"/>
        <end position="18"/>
    </location>
</feature>
<evidence type="ECO:0000313" key="3">
    <source>
        <dbReference type="Proteomes" id="UP000231632"/>
    </source>
</evidence>
<reference evidence="2 3" key="1">
    <citation type="journal article" date="2017" name="Arch. Microbiol.">
        <title>Mariprofundus micogutta sp. nov., a novel iron-oxidizing zetaproteobacterium isolated from a deep-sea hydrothermal field at the Bayonnaise knoll of the Izu-Ogasawara arc, and a description of Mariprofundales ord. nov. and Zetaproteobacteria classis nov.</title>
        <authorList>
            <person name="Makita H."/>
            <person name="Tanaka E."/>
            <person name="Mitsunobu S."/>
            <person name="Miyazaki M."/>
            <person name="Nunoura T."/>
            <person name="Uematsu K."/>
            <person name="Takaki Y."/>
            <person name="Nishi S."/>
            <person name="Shimamura S."/>
            <person name="Takai K."/>
        </authorList>
    </citation>
    <scope>NUCLEOTIDE SEQUENCE [LARGE SCALE GENOMIC DNA]</scope>
    <source>
        <strain evidence="2 3">ET2</strain>
    </source>
</reference>
<dbReference type="STRING" id="1921010.MMIC_P1340"/>
<protein>
    <submittedName>
        <fullName evidence="2">Polar amino acid transport system substrate-binding protein</fullName>
    </submittedName>
</protein>
<gene>
    <name evidence="2" type="ORF">MMIC_P1340</name>
</gene>
<organism evidence="2 3">
    <name type="scientific">Mariprofundus micogutta</name>
    <dbReference type="NCBI Taxonomy" id="1921010"/>
    <lineage>
        <taxon>Bacteria</taxon>
        <taxon>Pseudomonadati</taxon>
        <taxon>Pseudomonadota</taxon>
        <taxon>Candidatius Mariprofundia</taxon>
        <taxon>Mariprofundales</taxon>
        <taxon>Mariprofundaceae</taxon>
        <taxon>Mariprofundus</taxon>
    </lineage>
</organism>
<feature type="chain" id="PRO_5012724705" evidence="1">
    <location>
        <begin position="19"/>
        <end position="265"/>
    </location>
</feature>
<accession>A0A1L8CN87</accession>
<evidence type="ECO:0000313" key="2">
    <source>
        <dbReference type="EMBL" id="GAV20375.1"/>
    </source>
</evidence>